<evidence type="ECO:0000259" key="2">
    <source>
        <dbReference type="Pfam" id="PF00534"/>
    </source>
</evidence>
<dbReference type="RefSeq" id="WP_386076508.1">
    <property type="nucleotide sequence ID" value="NZ_JBHTJT010000039.1"/>
</dbReference>
<dbReference type="CDD" id="cd03801">
    <property type="entry name" value="GT4_PimA-like"/>
    <property type="match status" value="1"/>
</dbReference>
<dbReference type="EC" id="2.4.-.-" evidence="4"/>
<proteinExistence type="predicted"/>
<dbReference type="SUPFAM" id="SSF53756">
    <property type="entry name" value="UDP-Glycosyltransferase/glycogen phosphorylase"/>
    <property type="match status" value="1"/>
</dbReference>
<evidence type="ECO:0000313" key="4">
    <source>
        <dbReference type="EMBL" id="MFD0981486.1"/>
    </source>
</evidence>
<protein>
    <submittedName>
        <fullName evidence="4">Glycosyltransferase family 4 protein</fullName>
        <ecNumber evidence="4">2.4.-.-</ecNumber>
    </submittedName>
</protein>
<accession>A0ABW3IV31</accession>
<keyword evidence="1 4" id="KW-0808">Transferase</keyword>
<evidence type="ECO:0000313" key="5">
    <source>
        <dbReference type="Proteomes" id="UP001597108"/>
    </source>
</evidence>
<comment type="caution">
    <text evidence="4">The sequence shown here is derived from an EMBL/GenBank/DDBJ whole genome shotgun (WGS) entry which is preliminary data.</text>
</comment>
<keyword evidence="4" id="KW-0328">Glycosyltransferase</keyword>
<dbReference type="InterPro" id="IPR028098">
    <property type="entry name" value="Glyco_trans_4-like_N"/>
</dbReference>
<dbReference type="InterPro" id="IPR001296">
    <property type="entry name" value="Glyco_trans_1"/>
</dbReference>
<dbReference type="Proteomes" id="UP001597108">
    <property type="component" value="Unassembled WGS sequence"/>
</dbReference>
<dbReference type="Gene3D" id="3.40.50.2000">
    <property type="entry name" value="Glycogen Phosphorylase B"/>
    <property type="match status" value="2"/>
</dbReference>
<reference evidence="5" key="1">
    <citation type="journal article" date="2019" name="Int. J. Syst. Evol. Microbiol.">
        <title>The Global Catalogue of Microorganisms (GCM) 10K type strain sequencing project: providing services to taxonomists for standard genome sequencing and annotation.</title>
        <authorList>
            <consortium name="The Broad Institute Genomics Platform"/>
            <consortium name="The Broad Institute Genome Sequencing Center for Infectious Disease"/>
            <person name="Wu L."/>
            <person name="Ma J."/>
        </authorList>
    </citation>
    <scope>NUCLEOTIDE SEQUENCE [LARGE SCALE GENOMIC DNA]</scope>
    <source>
        <strain evidence="5">CCUG 60524</strain>
    </source>
</reference>
<feature type="domain" description="Glycosyl transferase family 1" evidence="2">
    <location>
        <begin position="160"/>
        <end position="317"/>
    </location>
</feature>
<dbReference type="PANTHER" id="PTHR46401:SF2">
    <property type="entry name" value="GLYCOSYLTRANSFERASE WBBK-RELATED"/>
    <property type="match status" value="1"/>
</dbReference>
<dbReference type="Pfam" id="PF13439">
    <property type="entry name" value="Glyco_transf_4"/>
    <property type="match status" value="1"/>
</dbReference>
<dbReference type="PANTHER" id="PTHR46401">
    <property type="entry name" value="GLYCOSYLTRANSFERASE WBBK-RELATED"/>
    <property type="match status" value="1"/>
</dbReference>
<dbReference type="EMBL" id="JBHTJT010000039">
    <property type="protein sequence ID" value="MFD0981486.1"/>
    <property type="molecule type" value="Genomic_DNA"/>
</dbReference>
<evidence type="ECO:0000256" key="1">
    <source>
        <dbReference type="ARBA" id="ARBA00022679"/>
    </source>
</evidence>
<gene>
    <name evidence="4" type="ORF">ACFQ2S_17760</name>
</gene>
<keyword evidence="5" id="KW-1185">Reference proteome</keyword>
<dbReference type="Pfam" id="PF00534">
    <property type="entry name" value="Glycos_transf_1"/>
    <property type="match status" value="1"/>
</dbReference>
<feature type="domain" description="Glycosyltransferase subfamily 4-like N-terminal" evidence="3">
    <location>
        <begin position="74"/>
        <end position="155"/>
    </location>
</feature>
<name>A0ABW3IV31_9RHOB</name>
<sequence>MRRAAFAIPGDITTPTGGYIYERRLLEGLRSQGRDVTHLRLGASFPDATREDMADAISQLARLESDRAVILDGFVSATLETRALAELHIPSIAMVHHPLAFETGLNADRREHLYRIERANLAHVSHVLVPSSATAAILTKSYDVVPERITIARPGTERPASIRAPVTPPLILSVGIQHPRKGHDVLLQALARLQHLCWTAVIAGKAYDTAHAANLARLHRDLMLGDRVRLAGYVPDAELKSLYRTASIFALATRFEGYGLVFDEALAHGLPIVSCRTGAVPDTVPAAAGRLVAPDNAAAFADALADLLQDEAAYSAYAASAAMAGRGLPTWQDTAETAGRVLDRL</sequence>
<evidence type="ECO:0000259" key="3">
    <source>
        <dbReference type="Pfam" id="PF13439"/>
    </source>
</evidence>
<dbReference type="GO" id="GO:0016757">
    <property type="term" value="F:glycosyltransferase activity"/>
    <property type="evidence" value="ECO:0007669"/>
    <property type="project" value="UniProtKB-KW"/>
</dbReference>
<organism evidence="4 5">
    <name type="scientific">Tropicimonas aquimaris</name>
    <dbReference type="NCBI Taxonomy" id="914152"/>
    <lineage>
        <taxon>Bacteria</taxon>
        <taxon>Pseudomonadati</taxon>
        <taxon>Pseudomonadota</taxon>
        <taxon>Alphaproteobacteria</taxon>
        <taxon>Rhodobacterales</taxon>
        <taxon>Roseobacteraceae</taxon>
        <taxon>Tropicimonas</taxon>
    </lineage>
</organism>